<dbReference type="Proteomes" id="UP000318336">
    <property type="component" value="Unassembled WGS sequence"/>
</dbReference>
<dbReference type="PANTHER" id="PTHR42904:SF6">
    <property type="entry name" value="NAD-CAPPED RNA HYDROLASE NUDT12"/>
    <property type="match status" value="1"/>
</dbReference>
<comment type="similarity">
    <text evidence="3">Belongs to the Nudix hydrolase family. NudC subfamily.</text>
</comment>
<dbReference type="Gene3D" id="3.90.79.10">
    <property type="entry name" value="Nucleoside Triphosphate Pyrophosphohydrolase"/>
    <property type="match status" value="1"/>
</dbReference>
<dbReference type="AlphaFoldDB" id="A0A542X988"/>
<gene>
    <name evidence="11" type="ORF">FB554_0513</name>
</gene>
<comment type="caution">
    <text evidence="11">The sequence shown here is derived from an EMBL/GenBank/DDBJ whole genome shotgun (WGS) entry which is preliminary data.</text>
</comment>
<dbReference type="GO" id="GO:0046872">
    <property type="term" value="F:metal ion binding"/>
    <property type="evidence" value="ECO:0007669"/>
    <property type="project" value="UniProtKB-KW"/>
</dbReference>
<keyword evidence="6" id="KW-0378">Hydrolase</keyword>
<dbReference type="InterPro" id="IPR015376">
    <property type="entry name" value="Znr_NADH_PPase"/>
</dbReference>
<dbReference type="PROSITE" id="PS00893">
    <property type="entry name" value="NUDIX_BOX"/>
    <property type="match status" value="1"/>
</dbReference>
<dbReference type="EC" id="3.6.1.22" evidence="4"/>
<evidence type="ECO:0000256" key="8">
    <source>
        <dbReference type="ARBA" id="ARBA00023027"/>
    </source>
</evidence>
<evidence type="ECO:0000256" key="4">
    <source>
        <dbReference type="ARBA" id="ARBA00012381"/>
    </source>
</evidence>
<dbReference type="Pfam" id="PF00293">
    <property type="entry name" value="NUDIX"/>
    <property type="match status" value="1"/>
</dbReference>
<comment type="cofactor">
    <cofactor evidence="2">
        <name>Zn(2+)</name>
        <dbReference type="ChEBI" id="CHEBI:29105"/>
    </cofactor>
</comment>
<protein>
    <recommendedName>
        <fullName evidence="4">NAD(+) diphosphatase</fullName>
        <ecNumber evidence="4">3.6.1.22</ecNumber>
    </recommendedName>
</protein>
<evidence type="ECO:0000256" key="7">
    <source>
        <dbReference type="ARBA" id="ARBA00022842"/>
    </source>
</evidence>
<evidence type="ECO:0000259" key="10">
    <source>
        <dbReference type="PROSITE" id="PS51462"/>
    </source>
</evidence>
<evidence type="ECO:0000256" key="1">
    <source>
        <dbReference type="ARBA" id="ARBA00001946"/>
    </source>
</evidence>
<dbReference type="GO" id="GO:0006742">
    <property type="term" value="P:NADP+ catabolic process"/>
    <property type="evidence" value="ECO:0007669"/>
    <property type="project" value="TreeGrafter"/>
</dbReference>
<evidence type="ECO:0000256" key="6">
    <source>
        <dbReference type="ARBA" id="ARBA00022801"/>
    </source>
</evidence>
<evidence type="ECO:0000313" key="11">
    <source>
        <dbReference type="EMBL" id="TQL32389.1"/>
    </source>
</evidence>
<dbReference type="PANTHER" id="PTHR42904">
    <property type="entry name" value="NUDIX HYDROLASE, NUDC SUBFAMILY"/>
    <property type="match status" value="1"/>
</dbReference>
<comment type="cofactor">
    <cofactor evidence="1">
        <name>Mg(2+)</name>
        <dbReference type="ChEBI" id="CHEBI:18420"/>
    </cofactor>
</comment>
<dbReference type="GO" id="GO:0035529">
    <property type="term" value="F:NADH pyrophosphatase activity"/>
    <property type="evidence" value="ECO:0007669"/>
    <property type="project" value="TreeGrafter"/>
</dbReference>
<evidence type="ECO:0000256" key="5">
    <source>
        <dbReference type="ARBA" id="ARBA00022723"/>
    </source>
</evidence>
<dbReference type="GO" id="GO:0005829">
    <property type="term" value="C:cytosol"/>
    <property type="evidence" value="ECO:0007669"/>
    <property type="project" value="TreeGrafter"/>
</dbReference>
<dbReference type="InterPro" id="IPR015797">
    <property type="entry name" value="NUDIX_hydrolase-like_dom_sf"/>
</dbReference>
<accession>A0A542X988</accession>
<evidence type="ECO:0000256" key="2">
    <source>
        <dbReference type="ARBA" id="ARBA00001947"/>
    </source>
</evidence>
<keyword evidence="5" id="KW-0479">Metal-binding</keyword>
<dbReference type="EMBL" id="VFOK01000001">
    <property type="protein sequence ID" value="TQL32389.1"/>
    <property type="molecule type" value="Genomic_DNA"/>
</dbReference>
<dbReference type="InterPro" id="IPR050241">
    <property type="entry name" value="NAD-cap_RNA_hydrolase_NudC"/>
</dbReference>
<dbReference type="InterPro" id="IPR049734">
    <property type="entry name" value="NudC-like_C"/>
</dbReference>
<dbReference type="InterPro" id="IPR000086">
    <property type="entry name" value="NUDIX_hydrolase_dom"/>
</dbReference>
<dbReference type="Gene3D" id="3.90.79.20">
    <property type="match status" value="1"/>
</dbReference>
<sequence length="304" mass="32657">MELSLSRSALDRAAILRRDPEAVPRALADPRTKVLDLFGDRAPYAGTADAPRLVYRAGDPSDADGLVLLLGRDRDGATVLAVVHPPEDDGGQQRGNLRKLAVALDDHDVDVFASAQGLANWHAGQGFCPACGAPTEPSESGWTRVCTREGRNQFPRTDPAVIMAVVDADDRLLLARGPQWPQGRLSVLAGFVEPGESLEAAVAREVLEEVGLVVTGATYRGNQPWPFPASLMVGFTARAQGSELHPDADEIVEARWLTRAEVAEEVAAGTLGLPGRLSIARLLIEDWFGGPIDEPHPFDDPRSR</sequence>
<evidence type="ECO:0000256" key="9">
    <source>
        <dbReference type="ARBA" id="ARBA00023679"/>
    </source>
</evidence>
<proteinExistence type="inferred from homology"/>
<comment type="catalytic activity">
    <reaction evidence="9">
        <text>a 5'-end NAD(+)-phospho-ribonucleoside in mRNA + H2O = a 5'-end phospho-adenosine-phospho-ribonucleoside in mRNA + beta-nicotinamide D-ribonucleotide + 2 H(+)</text>
        <dbReference type="Rhea" id="RHEA:60876"/>
        <dbReference type="Rhea" id="RHEA-COMP:15698"/>
        <dbReference type="Rhea" id="RHEA-COMP:15719"/>
        <dbReference type="ChEBI" id="CHEBI:14649"/>
        <dbReference type="ChEBI" id="CHEBI:15377"/>
        <dbReference type="ChEBI" id="CHEBI:15378"/>
        <dbReference type="ChEBI" id="CHEBI:144029"/>
        <dbReference type="ChEBI" id="CHEBI:144051"/>
    </reaction>
    <physiologicalReaction direction="left-to-right" evidence="9">
        <dbReference type="Rhea" id="RHEA:60877"/>
    </physiologicalReaction>
</comment>
<dbReference type="SUPFAM" id="SSF55811">
    <property type="entry name" value="Nudix"/>
    <property type="match status" value="1"/>
</dbReference>
<dbReference type="InterPro" id="IPR020084">
    <property type="entry name" value="NUDIX_hydrolase_CS"/>
</dbReference>
<dbReference type="CDD" id="cd03429">
    <property type="entry name" value="NUDIX_NADH_pyrophosphatase_Nudt13"/>
    <property type="match status" value="1"/>
</dbReference>
<dbReference type="GO" id="GO:0019677">
    <property type="term" value="P:NAD+ catabolic process"/>
    <property type="evidence" value="ECO:0007669"/>
    <property type="project" value="TreeGrafter"/>
</dbReference>
<organism evidence="11 12">
    <name type="scientific">Barrientosiimonas humi</name>
    <dbReference type="NCBI Taxonomy" id="999931"/>
    <lineage>
        <taxon>Bacteria</taxon>
        <taxon>Bacillati</taxon>
        <taxon>Actinomycetota</taxon>
        <taxon>Actinomycetes</taxon>
        <taxon>Micrococcales</taxon>
        <taxon>Dermacoccaceae</taxon>
        <taxon>Barrientosiimonas</taxon>
    </lineage>
</organism>
<keyword evidence="8" id="KW-0520">NAD</keyword>
<dbReference type="Pfam" id="PF09297">
    <property type="entry name" value="Zn_ribbon_NUD"/>
    <property type="match status" value="1"/>
</dbReference>
<keyword evidence="12" id="KW-1185">Reference proteome</keyword>
<dbReference type="NCBIfam" id="NF001299">
    <property type="entry name" value="PRK00241.1"/>
    <property type="match status" value="1"/>
</dbReference>
<feature type="domain" description="Nudix hydrolase" evidence="10">
    <location>
        <begin position="155"/>
        <end position="279"/>
    </location>
</feature>
<evidence type="ECO:0000256" key="3">
    <source>
        <dbReference type="ARBA" id="ARBA00009595"/>
    </source>
</evidence>
<reference evidence="11 12" key="1">
    <citation type="submission" date="2019-06" db="EMBL/GenBank/DDBJ databases">
        <title>Sequencing the genomes of 1000 actinobacteria strains.</title>
        <authorList>
            <person name="Klenk H.-P."/>
        </authorList>
    </citation>
    <scope>NUCLEOTIDE SEQUENCE [LARGE SCALE GENOMIC DNA]</scope>
    <source>
        <strain evidence="11 12">DSM 24617</strain>
    </source>
</reference>
<keyword evidence="7" id="KW-0460">Magnesium</keyword>
<dbReference type="PROSITE" id="PS51462">
    <property type="entry name" value="NUDIX"/>
    <property type="match status" value="1"/>
</dbReference>
<evidence type="ECO:0000313" key="12">
    <source>
        <dbReference type="Proteomes" id="UP000318336"/>
    </source>
</evidence>
<name>A0A542X988_9MICO</name>